<evidence type="ECO:0000313" key="1">
    <source>
        <dbReference type="EMBL" id="AOH82805.1"/>
    </source>
</evidence>
<dbReference type="Proteomes" id="UP000094256">
    <property type="component" value="Chromosome"/>
</dbReference>
<dbReference type="PIRSF" id="PIRSF039032">
    <property type="entry name" value="HigB-2"/>
    <property type="match status" value="1"/>
</dbReference>
<dbReference type="InterPro" id="IPR009387">
    <property type="entry name" value="HigB-2"/>
</dbReference>
<keyword evidence="2" id="KW-1185">Reference proteome</keyword>
<dbReference type="EMBL" id="CP014168">
    <property type="protein sequence ID" value="AOH82805.1"/>
    <property type="molecule type" value="Genomic_DNA"/>
</dbReference>
<reference evidence="1 2" key="1">
    <citation type="submission" date="2016-01" db="EMBL/GenBank/DDBJ databases">
        <title>Complete genome and mega plasmid sequence of Sphingomonas panacis DCY99 elicits systemic resistance in rice to Xanthomonas oryzae.</title>
        <authorList>
            <person name="Kim Y.J."/>
            <person name="Yang D.C."/>
            <person name="Sing P."/>
        </authorList>
    </citation>
    <scope>NUCLEOTIDE SEQUENCE [LARGE SCALE GENOMIC DNA]</scope>
    <source>
        <strain evidence="1 2">DCY99</strain>
    </source>
</reference>
<sequence length="120" mass="13098">MTTRPITVAETQAFVRSAERIWNAAELAELVDHVAHNPEGGDLIPGTGGVRKLRWGRSGSGKRGGARVIYFYYRPDCPLYLLLAYAKAQATDLTPDEKRAVAALATAIKTAADRRQGDTR</sequence>
<protein>
    <submittedName>
        <fullName evidence="1">Addiction module toxin RelE</fullName>
    </submittedName>
</protein>
<evidence type="ECO:0000313" key="2">
    <source>
        <dbReference type="Proteomes" id="UP000094256"/>
    </source>
</evidence>
<dbReference type="Pfam" id="PF06296">
    <property type="entry name" value="RelE"/>
    <property type="match status" value="1"/>
</dbReference>
<dbReference type="OrthoDB" id="9812066at2"/>
<organism evidence="1 2">
    <name type="scientific">Sphingomonas panacis</name>
    <dbReference type="NCBI Taxonomy" id="1560345"/>
    <lineage>
        <taxon>Bacteria</taxon>
        <taxon>Pseudomonadati</taxon>
        <taxon>Pseudomonadota</taxon>
        <taxon>Alphaproteobacteria</taxon>
        <taxon>Sphingomonadales</taxon>
        <taxon>Sphingomonadaceae</taxon>
        <taxon>Sphingomonas</taxon>
    </lineage>
</organism>
<dbReference type="AlphaFoldDB" id="A0A1B3Z5U0"/>
<accession>A0A1B3Z5U0</accession>
<gene>
    <name evidence="1" type="ORF">AWL63_01235</name>
</gene>
<dbReference type="KEGG" id="span:AWL63_01235"/>
<dbReference type="STRING" id="1560345.AWL63_01235"/>
<proteinExistence type="predicted"/>
<name>A0A1B3Z5U0_9SPHN</name>
<dbReference type="RefSeq" id="WP_069203390.1">
    <property type="nucleotide sequence ID" value="NZ_CP014168.1"/>
</dbReference>